<protein>
    <submittedName>
        <fullName evidence="1">Uncharacterized protein</fullName>
    </submittedName>
</protein>
<dbReference type="RefSeq" id="XP_038784613.1">
    <property type="nucleotide sequence ID" value="XM_038933112.1"/>
</dbReference>
<organism evidence="1 2">
    <name type="scientific">Alternaria burnsii</name>
    <dbReference type="NCBI Taxonomy" id="1187904"/>
    <lineage>
        <taxon>Eukaryota</taxon>
        <taxon>Fungi</taxon>
        <taxon>Dikarya</taxon>
        <taxon>Ascomycota</taxon>
        <taxon>Pezizomycotina</taxon>
        <taxon>Dothideomycetes</taxon>
        <taxon>Pleosporomycetidae</taxon>
        <taxon>Pleosporales</taxon>
        <taxon>Pleosporineae</taxon>
        <taxon>Pleosporaceae</taxon>
        <taxon>Alternaria</taxon>
        <taxon>Alternaria sect. Alternaria</taxon>
    </lineage>
</organism>
<gene>
    <name evidence="1" type="ORF">GT037_008065</name>
</gene>
<sequence>MPYQTYPWWSNGFDFLDSHARYTNPRSSRSLRPPGWAFSELAAGPCCEFCVTHDNILSLEEGLFELRMVAPPYFDHVQEAYECIHHYYKHGFDQHGPEFYYVSREIERLSKLLRKLYFATGMHELALWSDQLKYMGRDTQMISRRFRFSPMSKHRNNRGSLMPLIMF</sequence>
<reference evidence="1" key="2">
    <citation type="submission" date="2020-08" db="EMBL/GenBank/DDBJ databases">
        <title>Draft Genome Sequence of Cumin Blight Pathogen Alternaria burnsii.</title>
        <authorList>
            <person name="Feng Z."/>
        </authorList>
    </citation>
    <scope>NUCLEOTIDE SEQUENCE</scope>
    <source>
        <strain evidence="1">CBS107.38</strain>
    </source>
</reference>
<evidence type="ECO:0000313" key="2">
    <source>
        <dbReference type="Proteomes" id="UP000596902"/>
    </source>
</evidence>
<dbReference type="Proteomes" id="UP000596902">
    <property type="component" value="Unassembled WGS sequence"/>
</dbReference>
<proteinExistence type="predicted"/>
<keyword evidence="2" id="KW-1185">Reference proteome</keyword>
<dbReference type="EMBL" id="JAAABM010000011">
    <property type="protein sequence ID" value="KAF7674299.1"/>
    <property type="molecule type" value="Genomic_DNA"/>
</dbReference>
<accession>A0A8H7B492</accession>
<name>A0A8H7B492_9PLEO</name>
<dbReference type="AlphaFoldDB" id="A0A8H7B492"/>
<comment type="caution">
    <text evidence="1">The sequence shown here is derived from an EMBL/GenBank/DDBJ whole genome shotgun (WGS) entry which is preliminary data.</text>
</comment>
<evidence type="ECO:0000313" key="1">
    <source>
        <dbReference type="EMBL" id="KAF7674299.1"/>
    </source>
</evidence>
<reference evidence="1" key="1">
    <citation type="submission" date="2020-01" db="EMBL/GenBank/DDBJ databases">
        <authorList>
            <person name="Feng Z.H.Z."/>
        </authorList>
    </citation>
    <scope>NUCLEOTIDE SEQUENCE</scope>
    <source>
        <strain evidence="1">CBS107.38</strain>
    </source>
</reference>
<dbReference type="GeneID" id="62206290"/>